<feature type="domain" description="Major facilitator superfamily (MFS) profile" evidence="7">
    <location>
        <begin position="53"/>
        <end position="500"/>
    </location>
</feature>
<evidence type="ECO:0000256" key="3">
    <source>
        <dbReference type="ARBA" id="ARBA00022692"/>
    </source>
</evidence>
<gene>
    <name evidence="8" type="ORF">BJ878DRAFT_432637</name>
</gene>
<keyword evidence="5 6" id="KW-0472">Membrane</keyword>
<evidence type="ECO:0000256" key="2">
    <source>
        <dbReference type="ARBA" id="ARBA00022448"/>
    </source>
</evidence>
<feature type="transmembrane region" description="Helical" evidence="6">
    <location>
        <begin position="207"/>
        <end position="227"/>
    </location>
</feature>
<dbReference type="SUPFAM" id="SSF103473">
    <property type="entry name" value="MFS general substrate transporter"/>
    <property type="match status" value="1"/>
</dbReference>
<dbReference type="PANTHER" id="PTHR23502:SF51">
    <property type="entry name" value="QUINIDINE RESISTANCE PROTEIN 1-RELATED"/>
    <property type="match status" value="1"/>
</dbReference>
<feature type="transmembrane region" description="Helical" evidence="6">
    <location>
        <begin position="51"/>
        <end position="74"/>
    </location>
</feature>
<reference evidence="8" key="1">
    <citation type="journal article" date="2021" name="IMA Fungus">
        <title>Genomic characterization of three marine fungi, including Emericellopsis atlantica sp. nov. with signatures of a generalist lifestyle and marine biomass degradation.</title>
        <authorList>
            <person name="Hagestad O.C."/>
            <person name="Hou L."/>
            <person name="Andersen J.H."/>
            <person name="Hansen E.H."/>
            <person name="Altermark B."/>
            <person name="Li C."/>
            <person name="Kuhnert E."/>
            <person name="Cox R.J."/>
            <person name="Crous P.W."/>
            <person name="Spatafora J.W."/>
            <person name="Lail K."/>
            <person name="Amirebrahimi M."/>
            <person name="Lipzen A."/>
            <person name="Pangilinan J."/>
            <person name="Andreopoulos W."/>
            <person name="Hayes R.D."/>
            <person name="Ng V."/>
            <person name="Grigoriev I.V."/>
            <person name="Jackson S.A."/>
            <person name="Sutton T.D.S."/>
            <person name="Dobson A.D.W."/>
            <person name="Rama T."/>
        </authorList>
    </citation>
    <scope>NUCLEOTIDE SEQUENCE</scope>
    <source>
        <strain evidence="8">TRa3180A</strain>
    </source>
</reference>
<keyword evidence="4 6" id="KW-1133">Transmembrane helix</keyword>
<feature type="transmembrane region" description="Helical" evidence="6">
    <location>
        <begin position="119"/>
        <end position="136"/>
    </location>
</feature>
<dbReference type="AlphaFoldDB" id="A0A9P7ZB88"/>
<dbReference type="EMBL" id="MU253743">
    <property type="protein sequence ID" value="KAG9248770.1"/>
    <property type="molecule type" value="Genomic_DNA"/>
</dbReference>
<evidence type="ECO:0000313" key="8">
    <source>
        <dbReference type="EMBL" id="KAG9248770.1"/>
    </source>
</evidence>
<dbReference type="InterPro" id="IPR011701">
    <property type="entry name" value="MFS"/>
</dbReference>
<feature type="transmembrane region" description="Helical" evidence="6">
    <location>
        <begin position="409"/>
        <end position="435"/>
    </location>
</feature>
<feature type="transmembrane region" description="Helical" evidence="6">
    <location>
        <begin position="447"/>
        <end position="468"/>
    </location>
</feature>
<dbReference type="PROSITE" id="PS50850">
    <property type="entry name" value="MFS"/>
    <property type="match status" value="1"/>
</dbReference>
<feature type="transmembrane region" description="Helical" evidence="6">
    <location>
        <begin position="142"/>
        <end position="165"/>
    </location>
</feature>
<proteinExistence type="predicted"/>
<dbReference type="Pfam" id="PF07690">
    <property type="entry name" value="MFS_1"/>
    <property type="match status" value="1"/>
</dbReference>
<feature type="transmembrane region" description="Helical" evidence="6">
    <location>
        <begin position="177"/>
        <end position="195"/>
    </location>
</feature>
<dbReference type="FunFam" id="1.20.1720.10:FF:000009">
    <property type="entry name" value="MFS multidrug transporter"/>
    <property type="match status" value="1"/>
</dbReference>
<sequence length="513" mass="55529">MSTTKEEELGNQPVQENDAPVVEKNAEVDLERATTQASVEAYSIYTKNEKIFLAAIASLAALFSPLTANIYYSALNTLATDFHTSLSNISLSITTYLIFQGLAPTIVGSISDDLGRRPMYLACFVIYIAANIGLALQNKYAGLLVIRMLQSAGSSGTIALANALVADVVTSAERGSYMGYVSMGALTGPAFGPAIGGLLDKYLGWRAIFWFLAIISGVVFVIIFFFLPETCRKVVGNGSVAPPLWNTSVLSYMHQRRQRKAGVESNYGARDEFKRKASLISSFYILFDKESGSVLLYAGVFFTGFYMVQTGLPGTLQNHYGYSSIQIGLCYIPAGVGSMLASFLMGRLLDVNFRRHAKKIGMEISNSKQQDLRNFPIERARLEMVLPLAYGAGGTVIAFGWLLEKQVFIAAPLIFLFMSTFLISCSFQGLSTLIVDLNRDSPSAATAAMNLARCLLGAAGTAAVVPMINVMGQGWVAVFVAGMWVILSPIILMVMKWGPGWRSEATTGGEAKK</sequence>
<name>A0A9P7ZB88_9HELO</name>
<feature type="transmembrane region" description="Helical" evidence="6">
    <location>
        <begin position="384"/>
        <end position="403"/>
    </location>
</feature>
<feature type="transmembrane region" description="Helical" evidence="6">
    <location>
        <begin position="324"/>
        <end position="349"/>
    </location>
</feature>
<dbReference type="Gene3D" id="1.20.1720.10">
    <property type="entry name" value="Multidrug resistance protein D"/>
    <property type="match status" value="1"/>
</dbReference>
<feature type="transmembrane region" description="Helical" evidence="6">
    <location>
        <begin position="86"/>
        <end position="107"/>
    </location>
</feature>
<dbReference type="PANTHER" id="PTHR23502">
    <property type="entry name" value="MAJOR FACILITATOR SUPERFAMILY"/>
    <property type="match status" value="1"/>
</dbReference>
<dbReference type="Proteomes" id="UP000887226">
    <property type="component" value="Unassembled WGS sequence"/>
</dbReference>
<evidence type="ECO:0000259" key="7">
    <source>
        <dbReference type="PROSITE" id="PS50850"/>
    </source>
</evidence>
<evidence type="ECO:0000256" key="1">
    <source>
        <dbReference type="ARBA" id="ARBA00004141"/>
    </source>
</evidence>
<accession>A0A9P7ZB88</accession>
<dbReference type="InterPro" id="IPR036259">
    <property type="entry name" value="MFS_trans_sf"/>
</dbReference>
<dbReference type="InterPro" id="IPR020846">
    <property type="entry name" value="MFS_dom"/>
</dbReference>
<evidence type="ECO:0000256" key="6">
    <source>
        <dbReference type="SAM" id="Phobius"/>
    </source>
</evidence>
<evidence type="ECO:0000313" key="9">
    <source>
        <dbReference type="Proteomes" id="UP000887226"/>
    </source>
</evidence>
<organism evidence="8 9">
    <name type="scientific">Calycina marina</name>
    <dbReference type="NCBI Taxonomy" id="1763456"/>
    <lineage>
        <taxon>Eukaryota</taxon>
        <taxon>Fungi</taxon>
        <taxon>Dikarya</taxon>
        <taxon>Ascomycota</taxon>
        <taxon>Pezizomycotina</taxon>
        <taxon>Leotiomycetes</taxon>
        <taxon>Helotiales</taxon>
        <taxon>Pezizellaceae</taxon>
        <taxon>Calycina</taxon>
    </lineage>
</organism>
<dbReference type="OrthoDB" id="2441642at2759"/>
<dbReference type="Gene3D" id="1.20.1250.20">
    <property type="entry name" value="MFS general substrate transporter like domains"/>
    <property type="match status" value="1"/>
</dbReference>
<evidence type="ECO:0000256" key="5">
    <source>
        <dbReference type="ARBA" id="ARBA00023136"/>
    </source>
</evidence>
<protein>
    <submittedName>
        <fullName evidence="8">MFS transporter</fullName>
    </submittedName>
</protein>
<feature type="transmembrane region" description="Helical" evidence="6">
    <location>
        <begin position="294"/>
        <end position="312"/>
    </location>
</feature>
<comment type="caution">
    <text evidence="8">The sequence shown here is derived from an EMBL/GenBank/DDBJ whole genome shotgun (WGS) entry which is preliminary data.</text>
</comment>
<keyword evidence="9" id="KW-1185">Reference proteome</keyword>
<dbReference type="GO" id="GO:0005886">
    <property type="term" value="C:plasma membrane"/>
    <property type="evidence" value="ECO:0007669"/>
    <property type="project" value="TreeGrafter"/>
</dbReference>
<evidence type="ECO:0000256" key="4">
    <source>
        <dbReference type="ARBA" id="ARBA00022989"/>
    </source>
</evidence>
<comment type="subcellular location">
    <subcellularLocation>
        <location evidence="1">Membrane</location>
        <topology evidence="1">Multi-pass membrane protein</topology>
    </subcellularLocation>
</comment>
<feature type="transmembrane region" description="Helical" evidence="6">
    <location>
        <begin position="474"/>
        <end position="494"/>
    </location>
</feature>
<keyword evidence="2" id="KW-0813">Transport</keyword>
<dbReference type="GO" id="GO:0022857">
    <property type="term" value="F:transmembrane transporter activity"/>
    <property type="evidence" value="ECO:0007669"/>
    <property type="project" value="InterPro"/>
</dbReference>
<keyword evidence="3 6" id="KW-0812">Transmembrane</keyword>